<reference evidence="2" key="1">
    <citation type="journal article" date="2014" name="Front. Microbiol.">
        <title>High frequency of phylogenetically diverse reductive dehalogenase-homologous genes in deep subseafloor sedimentary metagenomes.</title>
        <authorList>
            <person name="Kawai M."/>
            <person name="Futagami T."/>
            <person name="Toyoda A."/>
            <person name="Takaki Y."/>
            <person name="Nishi S."/>
            <person name="Hori S."/>
            <person name="Arai W."/>
            <person name="Tsubouchi T."/>
            <person name="Morono Y."/>
            <person name="Uchiyama I."/>
            <person name="Ito T."/>
            <person name="Fujiyama A."/>
            <person name="Inagaki F."/>
            <person name="Takami H."/>
        </authorList>
    </citation>
    <scope>NUCLEOTIDE SEQUENCE</scope>
    <source>
        <strain evidence="2">Expedition CK06-06</strain>
    </source>
</reference>
<dbReference type="Pfam" id="PF23435">
    <property type="entry name" value="DUF7121"/>
    <property type="match status" value="1"/>
</dbReference>
<protein>
    <submittedName>
        <fullName evidence="2">Uncharacterized protein</fullName>
    </submittedName>
</protein>
<evidence type="ECO:0000313" key="2">
    <source>
        <dbReference type="EMBL" id="GAG80343.1"/>
    </source>
</evidence>
<evidence type="ECO:0000256" key="1">
    <source>
        <dbReference type="SAM" id="Coils"/>
    </source>
</evidence>
<proteinExistence type="predicted"/>
<dbReference type="EMBL" id="BART01009741">
    <property type="protein sequence ID" value="GAG80343.1"/>
    <property type="molecule type" value="Genomic_DNA"/>
</dbReference>
<name>X1B869_9ZZZZ</name>
<feature type="non-terminal residue" evidence="2">
    <location>
        <position position="208"/>
    </location>
</feature>
<keyword evidence="1" id="KW-0175">Coiled coil</keyword>
<gene>
    <name evidence="2" type="ORF">S01H4_21487</name>
</gene>
<dbReference type="InterPro" id="IPR055545">
    <property type="entry name" value="DUF7121"/>
</dbReference>
<sequence>MNLSMSRANTNTSQSSKNSFKELQVQIEEFRQKRDDLNKKTKNYIRGLQEIDVKIEEHLTLAKDDYKKKRDYWNSKVKNLKDKKNEYKKILDKFIEEKKKLLKESRTGKGIKKFVSVKQIDKKIENLERRIEIENLNILEENAMVDKIRELAQIKQEFLAEQQDSDFFKLERKIQIVKINLNKIYEQLNKWSNKSQDYHAKMHDIYQT</sequence>
<accession>X1B869</accession>
<dbReference type="AlphaFoldDB" id="X1B869"/>
<organism evidence="2">
    <name type="scientific">marine sediment metagenome</name>
    <dbReference type="NCBI Taxonomy" id="412755"/>
    <lineage>
        <taxon>unclassified sequences</taxon>
        <taxon>metagenomes</taxon>
        <taxon>ecological metagenomes</taxon>
    </lineage>
</organism>
<feature type="coiled-coil region" evidence="1">
    <location>
        <begin position="20"/>
        <end position="144"/>
    </location>
</feature>
<comment type="caution">
    <text evidence="2">The sequence shown here is derived from an EMBL/GenBank/DDBJ whole genome shotgun (WGS) entry which is preliminary data.</text>
</comment>